<organism evidence="1 2">
    <name type="scientific">Lupinus albus</name>
    <name type="common">White lupine</name>
    <name type="synonym">Lupinus termis</name>
    <dbReference type="NCBI Taxonomy" id="3870"/>
    <lineage>
        <taxon>Eukaryota</taxon>
        <taxon>Viridiplantae</taxon>
        <taxon>Streptophyta</taxon>
        <taxon>Embryophyta</taxon>
        <taxon>Tracheophyta</taxon>
        <taxon>Spermatophyta</taxon>
        <taxon>Magnoliopsida</taxon>
        <taxon>eudicotyledons</taxon>
        <taxon>Gunneridae</taxon>
        <taxon>Pentapetalae</taxon>
        <taxon>rosids</taxon>
        <taxon>fabids</taxon>
        <taxon>Fabales</taxon>
        <taxon>Fabaceae</taxon>
        <taxon>Papilionoideae</taxon>
        <taxon>50 kb inversion clade</taxon>
        <taxon>genistoids sensu lato</taxon>
        <taxon>core genistoids</taxon>
        <taxon>Genisteae</taxon>
        <taxon>Lupinus</taxon>
    </lineage>
</organism>
<gene>
    <name evidence="1" type="ORF">Lalb_Chr22g0353231</name>
</gene>
<keyword evidence="2" id="KW-1185">Reference proteome</keyword>
<dbReference type="EMBL" id="WOCE01000022">
    <property type="protein sequence ID" value="KAE9588234.1"/>
    <property type="molecule type" value="Genomic_DNA"/>
</dbReference>
<comment type="caution">
    <text evidence="1">The sequence shown here is derived from an EMBL/GenBank/DDBJ whole genome shotgun (WGS) entry which is preliminary data.</text>
</comment>
<protein>
    <submittedName>
        <fullName evidence="1">Uncharacterized protein</fullName>
    </submittedName>
</protein>
<evidence type="ECO:0000313" key="2">
    <source>
        <dbReference type="Proteomes" id="UP000447434"/>
    </source>
</evidence>
<evidence type="ECO:0000313" key="1">
    <source>
        <dbReference type="EMBL" id="KAE9588234.1"/>
    </source>
</evidence>
<proteinExistence type="predicted"/>
<reference evidence="2" key="1">
    <citation type="journal article" date="2020" name="Nat. Commun.">
        <title>Genome sequence of the cluster root forming white lupin.</title>
        <authorList>
            <person name="Hufnagel B."/>
            <person name="Marques A."/>
            <person name="Soriano A."/>
            <person name="Marques L."/>
            <person name="Divol F."/>
            <person name="Doumas P."/>
            <person name="Sallet E."/>
            <person name="Mancinotti D."/>
            <person name="Carrere S."/>
            <person name="Marande W."/>
            <person name="Arribat S."/>
            <person name="Keller J."/>
            <person name="Huneau C."/>
            <person name="Blein T."/>
            <person name="Aime D."/>
            <person name="Laguerre M."/>
            <person name="Taylor J."/>
            <person name="Schubert V."/>
            <person name="Nelson M."/>
            <person name="Geu-Flores F."/>
            <person name="Crespi M."/>
            <person name="Gallardo-Guerrero K."/>
            <person name="Delaux P.-M."/>
            <person name="Salse J."/>
            <person name="Berges H."/>
            <person name="Guyot R."/>
            <person name="Gouzy J."/>
            <person name="Peret B."/>
        </authorList>
    </citation>
    <scope>NUCLEOTIDE SEQUENCE [LARGE SCALE GENOMIC DNA]</scope>
    <source>
        <strain evidence="2">cv. Amiga</strain>
    </source>
</reference>
<dbReference type="OrthoDB" id="764584at2759"/>
<sequence>MENVGFVPVCKSMQKSRRNTRYHRLKSIKEVSECSQSSNVFSQKMKMVEDIPKAQRKIRLSTNVLKRLRDAYVEGMLSFAENVAHMNSSRNIWFQKKV</sequence>
<dbReference type="Proteomes" id="UP000447434">
    <property type="component" value="Chromosome 22"/>
</dbReference>
<accession>A0A6A4NL07</accession>
<name>A0A6A4NL07_LUPAL</name>
<dbReference type="AlphaFoldDB" id="A0A6A4NL07"/>